<evidence type="ECO:0000313" key="2">
    <source>
        <dbReference type="Proteomes" id="UP000824988"/>
    </source>
</evidence>
<keyword evidence="2" id="KW-1185">Reference proteome</keyword>
<protein>
    <submittedName>
        <fullName evidence="1">Uncharacterized protein</fullName>
    </submittedName>
</protein>
<evidence type="ECO:0000313" key="1">
    <source>
        <dbReference type="EMBL" id="BBL72466.1"/>
    </source>
</evidence>
<dbReference type="EMBL" id="AP019782">
    <property type="protein sequence ID" value="BBL72466.1"/>
    <property type="molecule type" value="Genomic_DNA"/>
</dbReference>
<reference evidence="1" key="1">
    <citation type="submission" date="2019-06" db="EMBL/GenBank/DDBJ databases">
        <title>Complete genome sequence of Methylogaea oryzae strain JCM16910.</title>
        <authorList>
            <person name="Asakawa S."/>
        </authorList>
    </citation>
    <scope>NUCLEOTIDE SEQUENCE</scope>
    <source>
        <strain evidence="1">E10</strain>
    </source>
</reference>
<gene>
    <name evidence="1" type="ORF">MoryE10_30720</name>
</gene>
<dbReference type="KEGG" id="moz:MoryE10_30720"/>
<dbReference type="Proteomes" id="UP000824988">
    <property type="component" value="Chromosome"/>
</dbReference>
<name>A0A8D5ALT6_9GAMM</name>
<sequence>MMISMPAAPAEGDDKTSPASKLLASGALFGAEKLGKWVAGQYYKDFRCAEEDRDGWTFICSALHDFSGGKESAWKENITNQLSAIRDDLADIKQGQQAMQGQLNDLVSQNRELLAKLDEVVDESSIQPDLRKIQALWSDQFVPLYSDNASFTRERLLVFAREVVREHKMHMLLGGIGKTLTARGVSGKPPLLGLYANRLKQKTTSGNDPLLMQSYRYLEGVMANLLLEQRKGYLMYQFAAEVLESECQARGCQTAEQPPVPAPDYEKTFANQLAEELDAFNDAVESLVLASSDPLACEADFLSKSATEIFRRADWLAAVNLGRYGMTGRVISMGNRFDGQLRFSPYQTSGAAPLPLAAFKQAAIPTEGAPLDWWTSSQNTLVFDEVHFAGEWRVFRYRQADWKPGLYSLDNPLPDKPFTIPVAAMDLASGMATDAPPSDSVAVFGSFTAVERAGGCYALTSGPWMKYDNSDPRQPPSFTAWTTVQPLPETDIVDAALKFLSRGQIQIDYNVGGASENPLAIGVESRGEVRWVAGKVTGRQSAEWVQEIRLVTDKKIRYPEAQPVRQGGNLMLNVVMNHSDRIPGVQPPAGGNTADYSPSYVVLGMKSDFGMGGIAPEPAEYQGRVALVFGDAKSDNGLVWEHTEKFRKPDTYTLVKRSDSRGVLLKAEQAYPLSLSARAYVKQEPKGFDATHWMIKARAGFDKVYLSPLR</sequence>
<dbReference type="AlphaFoldDB" id="A0A8D5ALT6"/>
<proteinExistence type="predicted"/>
<accession>A0A8D5ALT6</accession>
<organism evidence="1 2">
    <name type="scientific">Methylogaea oryzae</name>
    <dbReference type="NCBI Taxonomy" id="1295382"/>
    <lineage>
        <taxon>Bacteria</taxon>
        <taxon>Pseudomonadati</taxon>
        <taxon>Pseudomonadota</taxon>
        <taxon>Gammaproteobacteria</taxon>
        <taxon>Methylococcales</taxon>
        <taxon>Methylococcaceae</taxon>
        <taxon>Methylogaea</taxon>
    </lineage>
</organism>